<dbReference type="Pfam" id="PF03160">
    <property type="entry name" value="Calx-beta"/>
    <property type="match status" value="2"/>
</dbReference>
<dbReference type="InterPro" id="IPR011048">
    <property type="entry name" value="Haem_d1_sf"/>
</dbReference>
<dbReference type="eggNOG" id="COG2931">
    <property type="taxonomic scope" value="Bacteria"/>
</dbReference>
<evidence type="ECO:0000256" key="1">
    <source>
        <dbReference type="ARBA" id="ARBA00022729"/>
    </source>
</evidence>
<feature type="domain" description="Calx-beta" evidence="4">
    <location>
        <begin position="221"/>
        <end position="330"/>
    </location>
</feature>
<dbReference type="GO" id="GO:0005509">
    <property type="term" value="F:calcium ion binding"/>
    <property type="evidence" value="ECO:0007669"/>
    <property type="project" value="InterPro"/>
</dbReference>
<dbReference type="Proteomes" id="UP000018851">
    <property type="component" value="Chromosome"/>
</dbReference>
<gene>
    <name evidence="6" type="ORF">NX02_28335</name>
</gene>
<dbReference type="PROSITE" id="PS00330">
    <property type="entry name" value="HEMOLYSIN_CALCIUM"/>
    <property type="match status" value="5"/>
</dbReference>
<keyword evidence="1" id="KW-0732">Signal</keyword>
<reference evidence="6 7" key="1">
    <citation type="submission" date="2013-07" db="EMBL/GenBank/DDBJ databases">
        <title>Completed genome of Sphingomonas sanxanigenens NX02.</title>
        <authorList>
            <person name="Ma T."/>
            <person name="Huang H."/>
            <person name="Wu M."/>
            <person name="Li X."/>
            <person name="Li G."/>
        </authorList>
    </citation>
    <scope>NUCLEOTIDE SEQUENCE [LARGE SCALE GENOMIC DNA]</scope>
    <source>
        <strain evidence="6 7">NX02</strain>
    </source>
</reference>
<dbReference type="Gene3D" id="2.60.40.2030">
    <property type="match status" value="2"/>
</dbReference>
<dbReference type="eggNOG" id="COG2374">
    <property type="taxonomic scope" value="Bacteria"/>
</dbReference>
<dbReference type="InterPro" id="IPR015943">
    <property type="entry name" value="WD40/YVTN_repeat-like_dom_sf"/>
</dbReference>
<dbReference type="SUPFAM" id="SSF51120">
    <property type="entry name" value="beta-Roll"/>
    <property type="match status" value="3"/>
</dbReference>
<dbReference type="InterPro" id="IPR038081">
    <property type="entry name" value="CalX-like_sf"/>
</dbReference>
<dbReference type="Gene3D" id="2.150.10.10">
    <property type="entry name" value="Serralysin-like metalloprotease, C-terminal"/>
    <property type="match status" value="4"/>
</dbReference>
<dbReference type="InterPro" id="IPR001343">
    <property type="entry name" value="Hemolysn_Ca-bd"/>
</dbReference>
<organism evidence="6 7">
    <name type="scientific">Sphingomonas sanxanigenens DSM 19645 = NX02</name>
    <dbReference type="NCBI Taxonomy" id="1123269"/>
    <lineage>
        <taxon>Bacteria</taxon>
        <taxon>Pseudomonadati</taxon>
        <taxon>Pseudomonadota</taxon>
        <taxon>Alphaproteobacteria</taxon>
        <taxon>Sphingomonadales</taxon>
        <taxon>Sphingomonadaceae</taxon>
        <taxon>Sphingomonas</taxon>
    </lineage>
</organism>
<dbReference type="InterPro" id="IPR055188">
    <property type="entry name" value="Choice_anch_I"/>
</dbReference>
<feature type="domain" description="Calx-beta" evidence="4">
    <location>
        <begin position="544"/>
        <end position="662"/>
    </location>
</feature>
<dbReference type="InterPro" id="IPR018511">
    <property type="entry name" value="Hemolysin-typ_Ca-bd_CS"/>
</dbReference>
<dbReference type="SUPFAM" id="SSF141072">
    <property type="entry name" value="CalX-like"/>
    <property type="match status" value="2"/>
</dbReference>
<evidence type="ECO:0008006" key="8">
    <source>
        <dbReference type="Google" id="ProtNLM"/>
    </source>
</evidence>
<dbReference type="HOGENOM" id="CLU_248465_0_0_5"/>
<dbReference type="NCBIfam" id="NF038117">
    <property type="entry name" value="choice_anch_I"/>
    <property type="match status" value="1"/>
</dbReference>
<protein>
    <recommendedName>
        <fullName evidence="8">Calx-beta domain-containing protein</fullName>
    </recommendedName>
</protein>
<evidence type="ECO:0000256" key="3">
    <source>
        <dbReference type="ARBA" id="ARBA00022837"/>
    </source>
</evidence>
<dbReference type="GO" id="GO:0007154">
    <property type="term" value="P:cell communication"/>
    <property type="evidence" value="ECO:0007669"/>
    <property type="project" value="InterPro"/>
</dbReference>
<evidence type="ECO:0000313" key="7">
    <source>
        <dbReference type="Proteomes" id="UP000018851"/>
    </source>
</evidence>
<sequence>MALGLGSIAFTGFNADGNDDIAFVALETIPAGTVIYLNDQEWQGTGFNTGEGQVTWTASADIAPGTIVTINSFGSNPASNLGTVGGSSGLGSDGEIVYAYVGAPFAPTAFLAAIANDGFAQSGGTLEGTGLVVGETAIDLGNGGANPGEDVAVFTGPRNGQASYADYAAVINDVANWTTQDGSGDQSGDGTAPDLPFDLGGFTLGGAESQSIGFQGALISQIEGNDGTTTFTFTVARSGGSTGVLDFTGTIAAGGTDAADYAGGTLPTSFSGSIAAGETSATVTVTVAGDTAIEADESFTLTLTGATNTEIPATINPGAASATGTIVNDDAAPTGLVAGDIAFVGFNADGNDDIAFAVLKDIAAGTVIYFNDQEWQGTGFNTGEGQVVWTATSDIAAGSIVTINSFSDAPTSNFGSVSGSSGLGSDGEIVYAYVGAPFVPTTFLAAIANDGFAQSGGTLEGTGLVVGETAIDLGNGGANPGEDIAVFTGPRSGQASYADYAAVINDVANWTTQDGSGDQSGDGTAPDLPFDLGGFILGAEPAQSVAFAATAVSIAEGDDGTKLLTFTVARTGGTSGQIDFSGSFEAGTTDAADFGGALPTGFTGSIAAGTSATTVTITISGDTAIEETEAFTLTLTGVTNTLGSDVTITPAGAAATGTILNDDYGLSIGGINVYDAAESLQGSATTPTATDDIVLVRLGSIQGATAGAESTAFLDGKVYATNINGDAINVATVTAQGTLVNEAAISLAGLPDYKAGGVNAVAAKNGVIAVGYESVTPGQPGHVALFNAADNSLIKTITVGVLPDQLTFTPDGSKLLVANEGEAVSAAENPVGGISIIDLSGGAAAATVATTIGFGGLDGAEAALADRGLTLFPGTAASADIEPEYITVSPDGSRAYVTLQEVNAVAVIDLTDPTATAPIAIQPLGFIDRSLAGNAFDPSDRDGGINIHNAEVLSVLQPDAIASFSVGGATYFITANEGDARVAVTDSVRLGDSSYVLDPTLFPNAAELKADAELGRLNVLTNVGDTDFDGDFDVIYTLGGRGISIFRQEADGSITKVRETGGEFESIIAQNYPAIFNSNQSIAGSSADTRSDDKGPEPEGVTIGTIGDRTYAFIGLERVGGYMVYDVTDPANAFFVTYKPQTAQDLGPETSVFVSAEDSPTGQALLISGQEISNTVTLYSVQTQSENADTIMGAGDADTFFGRGGDDSISGLGGNDVLTGGLGADRLDGGDGIDTAGYAAATAAVSASLFAGRGLSGEALGDRFVSIENLTGSAFDDGLYGDNGANAILGGAGDDTLYGYLGDDRLEGGAGDDLVRGGEGADMLLGGEGVDKLLGDDGNDVIAGGAGSDIVYGGAGDDSIDGGADADTLRGDEGNDTLTGGDGDDVLLGGDGNDVLIGGAGRDSIYGGAGADRFVFNAVSDSVGARDILRDFSQADGDLIDLSAIDSGAAGGTFTLVGAFTGTAGELTATTVGIFQQVQGDVNGDGVADFTLLVAAGGASLTTADFVL</sequence>
<evidence type="ECO:0000259" key="5">
    <source>
        <dbReference type="Pfam" id="PF22494"/>
    </source>
</evidence>
<dbReference type="PRINTS" id="PR00313">
    <property type="entry name" value="CABNDNGRPT"/>
</dbReference>
<dbReference type="GO" id="GO:0016020">
    <property type="term" value="C:membrane"/>
    <property type="evidence" value="ECO:0007669"/>
    <property type="project" value="InterPro"/>
</dbReference>
<dbReference type="PANTHER" id="PTHR46928">
    <property type="entry name" value="MESENCHYME-SPECIFIC CELL SURFACE GLYCOPROTEIN"/>
    <property type="match status" value="1"/>
</dbReference>
<dbReference type="Pfam" id="PF22494">
    <property type="entry name" value="choice_anch_I"/>
    <property type="match status" value="1"/>
</dbReference>
<name>W0AH66_9SPHN</name>
<dbReference type="PANTHER" id="PTHR46928:SF1">
    <property type="entry name" value="MESENCHYME-SPECIFIC CELL SURFACE GLYCOPROTEIN"/>
    <property type="match status" value="1"/>
</dbReference>
<accession>W0AH66</accession>
<dbReference type="OrthoDB" id="6769681at2"/>
<dbReference type="SUPFAM" id="SSF51004">
    <property type="entry name" value="C-terminal (heme d1) domain of cytochrome cd1-nitrite reductase"/>
    <property type="match status" value="1"/>
</dbReference>
<evidence type="ECO:0000259" key="4">
    <source>
        <dbReference type="Pfam" id="PF03160"/>
    </source>
</evidence>
<dbReference type="PATRIC" id="fig|1123269.5.peg.5562"/>
<dbReference type="KEGG" id="ssan:NX02_28335"/>
<dbReference type="Pfam" id="PF00353">
    <property type="entry name" value="HemolysinCabind"/>
    <property type="match status" value="4"/>
</dbReference>
<keyword evidence="3" id="KW-0106">Calcium</keyword>
<keyword evidence="7" id="KW-1185">Reference proteome</keyword>
<dbReference type="EMBL" id="CP006644">
    <property type="protein sequence ID" value="AHE57249.1"/>
    <property type="molecule type" value="Genomic_DNA"/>
</dbReference>
<dbReference type="InterPro" id="IPR003644">
    <property type="entry name" value="Calx_beta"/>
</dbReference>
<dbReference type="Gene3D" id="2.130.10.10">
    <property type="entry name" value="YVTN repeat-like/Quinoprotein amine dehydrogenase"/>
    <property type="match status" value="2"/>
</dbReference>
<dbReference type="STRING" id="1123269.NX02_28335"/>
<keyword evidence="2" id="KW-0677">Repeat</keyword>
<feature type="domain" description="Choice-of-anchor I" evidence="5">
    <location>
        <begin position="747"/>
        <end position="1180"/>
    </location>
</feature>
<dbReference type="eggNOG" id="COG3391">
    <property type="taxonomic scope" value="Bacteria"/>
</dbReference>
<dbReference type="InterPro" id="IPR011049">
    <property type="entry name" value="Serralysin-like_metalloprot_C"/>
</dbReference>
<evidence type="ECO:0000256" key="2">
    <source>
        <dbReference type="ARBA" id="ARBA00022737"/>
    </source>
</evidence>
<evidence type="ECO:0000313" key="6">
    <source>
        <dbReference type="EMBL" id="AHE57249.1"/>
    </source>
</evidence>
<dbReference type="RefSeq" id="WP_025295341.1">
    <property type="nucleotide sequence ID" value="NZ_CP006644.1"/>
</dbReference>
<proteinExistence type="predicted"/>
<dbReference type="InterPro" id="IPR052956">
    <property type="entry name" value="Mesenchyme-surface_protein"/>
</dbReference>